<name>A0A537JIF0_9BACT</name>
<dbReference type="AlphaFoldDB" id="A0A537JIF0"/>
<dbReference type="PANTHER" id="PTHR30458">
    <property type="entry name" value="PHENYLACETIC ACID DEGRADATION PROTEIN PAA"/>
    <property type="match status" value="1"/>
</dbReference>
<dbReference type="InterPro" id="IPR052703">
    <property type="entry name" value="Aromatic_CoA_ox/epox"/>
</dbReference>
<dbReference type="Proteomes" id="UP000318093">
    <property type="component" value="Unassembled WGS sequence"/>
</dbReference>
<accession>A0A537JIF0</accession>
<gene>
    <name evidence="1" type="ORF">E6H03_03975</name>
</gene>
<protein>
    <recommendedName>
        <fullName evidence="3">Phenylacetic acid catabolic</fullName>
    </recommendedName>
</protein>
<dbReference type="SUPFAM" id="SSF47240">
    <property type="entry name" value="Ferritin-like"/>
    <property type="match status" value="1"/>
</dbReference>
<dbReference type="Pfam" id="PF05138">
    <property type="entry name" value="PaaA_PaaC"/>
    <property type="match status" value="1"/>
</dbReference>
<evidence type="ECO:0000313" key="2">
    <source>
        <dbReference type="Proteomes" id="UP000318093"/>
    </source>
</evidence>
<sequence length="257" mass="28155">MSTPLLDRPSALPRDALPPLVDLVVALADNKHALGLRYGEWCSSGPTIEAGVAATAMAQDELGHARVLYGLLEELPGAPHRSEHEWAAEDARTVGLLEQPLSSWPHLIVANVLLDQALAFVLDTALESRYLPLRQRTRKLIEEERFHAIHGQGWLLQLAAEGPDVRAGLEGIIRQAWADTLCWFGPDAGGALAPLVTLGVLREAGDSVRQRFLQMFGPLLRGAGLAAPVRAEGGRWVLAEPLPWSRWDEARRRVRHA</sequence>
<dbReference type="EMBL" id="VBAN01000117">
    <property type="protein sequence ID" value="TMI83284.1"/>
    <property type="molecule type" value="Genomic_DNA"/>
</dbReference>
<dbReference type="InterPro" id="IPR007814">
    <property type="entry name" value="PaaA_PaaC"/>
</dbReference>
<organism evidence="1 2">
    <name type="scientific">Candidatus Segetimicrobium genomatis</name>
    <dbReference type="NCBI Taxonomy" id="2569760"/>
    <lineage>
        <taxon>Bacteria</taxon>
        <taxon>Bacillati</taxon>
        <taxon>Candidatus Sysuimicrobiota</taxon>
        <taxon>Candidatus Sysuimicrobiia</taxon>
        <taxon>Candidatus Sysuimicrobiales</taxon>
        <taxon>Candidatus Segetimicrobiaceae</taxon>
        <taxon>Candidatus Segetimicrobium</taxon>
    </lineage>
</organism>
<dbReference type="InterPro" id="IPR009078">
    <property type="entry name" value="Ferritin-like_SF"/>
</dbReference>
<evidence type="ECO:0008006" key="3">
    <source>
        <dbReference type="Google" id="ProtNLM"/>
    </source>
</evidence>
<dbReference type="Gene3D" id="1.20.1260.10">
    <property type="match status" value="1"/>
</dbReference>
<dbReference type="GO" id="GO:0010124">
    <property type="term" value="P:phenylacetate catabolic process"/>
    <property type="evidence" value="ECO:0007669"/>
    <property type="project" value="InterPro"/>
</dbReference>
<proteinExistence type="predicted"/>
<evidence type="ECO:0000313" key="1">
    <source>
        <dbReference type="EMBL" id="TMI83284.1"/>
    </source>
</evidence>
<dbReference type="GO" id="GO:0005829">
    <property type="term" value="C:cytosol"/>
    <property type="evidence" value="ECO:0007669"/>
    <property type="project" value="TreeGrafter"/>
</dbReference>
<dbReference type="InterPro" id="IPR012347">
    <property type="entry name" value="Ferritin-like"/>
</dbReference>
<comment type="caution">
    <text evidence="1">The sequence shown here is derived from an EMBL/GenBank/DDBJ whole genome shotgun (WGS) entry which is preliminary data.</text>
</comment>
<reference evidence="1 2" key="1">
    <citation type="journal article" date="2019" name="Nat. Microbiol.">
        <title>Mediterranean grassland soil C-N compound turnover is dependent on rainfall and depth, and is mediated by genomically divergent microorganisms.</title>
        <authorList>
            <person name="Diamond S."/>
            <person name="Andeer P.F."/>
            <person name="Li Z."/>
            <person name="Crits-Christoph A."/>
            <person name="Burstein D."/>
            <person name="Anantharaman K."/>
            <person name="Lane K.R."/>
            <person name="Thomas B.C."/>
            <person name="Pan C."/>
            <person name="Northen T.R."/>
            <person name="Banfield J.F."/>
        </authorList>
    </citation>
    <scope>NUCLEOTIDE SEQUENCE [LARGE SCALE GENOMIC DNA]</scope>
    <source>
        <strain evidence="1">NP_6</strain>
    </source>
</reference>
<dbReference type="PANTHER" id="PTHR30458:SF0">
    <property type="entry name" value="1,2-PHENYLACETYL-COA EPOXIDASE, SUBUNIT C"/>
    <property type="match status" value="1"/>
</dbReference>